<dbReference type="PANTHER" id="PTHR30481">
    <property type="entry name" value="DNA ADENINE METHYLASE"/>
    <property type="match status" value="1"/>
</dbReference>
<name>I3IGQ6_9BACT</name>
<keyword evidence="8" id="KW-1185">Reference proteome</keyword>
<proteinExistence type="inferred from homology"/>
<organism evidence="7 8">
    <name type="scientific">Candidatus Jettenia caeni</name>
    <dbReference type="NCBI Taxonomy" id="247490"/>
    <lineage>
        <taxon>Bacteria</taxon>
        <taxon>Pseudomonadati</taxon>
        <taxon>Planctomycetota</taxon>
        <taxon>Candidatus Brocadiia</taxon>
        <taxon>Candidatus Brocadiales</taxon>
        <taxon>Candidatus Brocadiaceae</taxon>
        <taxon>Candidatus Jettenia</taxon>
    </lineage>
</organism>
<evidence type="ECO:0000256" key="4">
    <source>
        <dbReference type="ARBA" id="ARBA00022679"/>
    </source>
</evidence>
<dbReference type="PIRSF" id="PIRSF000398">
    <property type="entry name" value="M_m6A_EcoRV"/>
    <property type="match status" value="1"/>
</dbReference>
<dbReference type="SUPFAM" id="SSF53335">
    <property type="entry name" value="S-adenosyl-L-methionine-dependent methyltransferases"/>
    <property type="match status" value="1"/>
</dbReference>
<dbReference type="GO" id="GO:0032259">
    <property type="term" value="P:methylation"/>
    <property type="evidence" value="ECO:0007669"/>
    <property type="project" value="UniProtKB-KW"/>
</dbReference>
<dbReference type="AlphaFoldDB" id="I3IGQ6"/>
<dbReference type="GO" id="GO:0009307">
    <property type="term" value="P:DNA restriction-modification system"/>
    <property type="evidence" value="ECO:0007669"/>
    <property type="project" value="InterPro"/>
</dbReference>
<dbReference type="EMBL" id="BAFH01000002">
    <property type="protein sequence ID" value="GAB60901.1"/>
    <property type="molecule type" value="Genomic_DNA"/>
</dbReference>
<evidence type="ECO:0000313" key="7">
    <source>
        <dbReference type="EMBL" id="GAB60901.1"/>
    </source>
</evidence>
<evidence type="ECO:0000313" key="8">
    <source>
        <dbReference type="Proteomes" id="UP000002985"/>
    </source>
</evidence>
<dbReference type="EC" id="2.1.1.72" evidence="2"/>
<evidence type="ECO:0000256" key="1">
    <source>
        <dbReference type="ARBA" id="ARBA00006594"/>
    </source>
</evidence>
<dbReference type="InterPro" id="IPR012327">
    <property type="entry name" value="MeTrfase_D12"/>
</dbReference>
<accession>I3IGQ6</accession>
<dbReference type="InterPro" id="IPR012263">
    <property type="entry name" value="M_m6A_EcoRV"/>
</dbReference>
<comment type="caution">
    <text evidence="7">The sequence shown here is derived from an EMBL/GenBank/DDBJ whole genome shotgun (WGS) entry which is preliminary data.</text>
</comment>
<dbReference type="GO" id="GO:1904047">
    <property type="term" value="F:S-adenosyl-L-methionine binding"/>
    <property type="evidence" value="ECO:0007669"/>
    <property type="project" value="TreeGrafter"/>
</dbReference>
<dbReference type="Proteomes" id="UP000002985">
    <property type="component" value="Unassembled WGS sequence"/>
</dbReference>
<dbReference type="OrthoDB" id="9805629at2"/>
<evidence type="ECO:0000256" key="3">
    <source>
        <dbReference type="ARBA" id="ARBA00022603"/>
    </source>
</evidence>
<keyword evidence="4 7" id="KW-0808">Transferase</keyword>
<evidence type="ECO:0000256" key="2">
    <source>
        <dbReference type="ARBA" id="ARBA00011900"/>
    </source>
</evidence>
<dbReference type="InterPro" id="IPR023095">
    <property type="entry name" value="Ade_MeTrfase_dom_2"/>
</dbReference>
<dbReference type="Pfam" id="PF02086">
    <property type="entry name" value="MethyltransfD12"/>
    <property type="match status" value="1"/>
</dbReference>
<dbReference type="Gene3D" id="1.10.1020.10">
    <property type="entry name" value="Adenine-specific Methyltransferase, Domain 2"/>
    <property type="match status" value="1"/>
</dbReference>
<dbReference type="GO" id="GO:0009007">
    <property type="term" value="F:site-specific DNA-methyltransferase (adenine-specific) activity"/>
    <property type="evidence" value="ECO:0007669"/>
    <property type="project" value="UniProtKB-EC"/>
</dbReference>
<comment type="catalytic activity">
    <reaction evidence="6">
        <text>a 2'-deoxyadenosine in DNA + S-adenosyl-L-methionine = an N(6)-methyl-2'-deoxyadenosine in DNA + S-adenosyl-L-homocysteine + H(+)</text>
        <dbReference type="Rhea" id="RHEA:15197"/>
        <dbReference type="Rhea" id="RHEA-COMP:12418"/>
        <dbReference type="Rhea" id="RHEA-COMP:12419"/>
        <dbReference type="ChEBI" id="CHEBI:15378"/>
        <dbReference type="ChEBI" id="CHEBI:57856"/>
        <dbReference type="ChEBI" id="CHEBI:59789"/>
        <dbReference type="ChEBI" id="CHEBI:90615"/>
        <dbReference type="ChEBI" id="CHEBI:90616"/>
        <dbReference type="EC" id="2.1.1.72"/>
    </reaction>
</comment>
<sequence length="236" mass="27416">MIPYNTMSIGFKSPINRIGGKYFLKDWLVLHIPQHTLYCEVFAGAGHVLFGKPPSKVEVLNDIDNCLINFFQVIKNQEKRQRLIETLQYMPYSRQLWQEIRSRWKEGNISGDPIEQACQWFYLNRTCFSGDMLRGGFAVPSVTGRNPVQSFRNVIDSLEMVAGRLRNVCIENLPFAECIQRYDSEDTLFFIDPPYLGAGSYYGKENFTQDDHYRLSELLHNIKRSCNGHTLSEWLI</sequence>
<reference evidence="7 8" key="1">
    <citation type="journal article" date="2012" name="FEBS Lett.">
        <title>Anammox organism KSU-1 expresses a NirK-type copper-containing nitrite reductase instead of a NirS-type with cytochrome cd1.</title>
        <authorList>
            <person name="Hira D."/>
            <person name="Toh H."/>
            <person name="Migita C.T."/>
            <person name="Okubo H."/>
            <person name="Nishiyama T."/>
            <person name="Hattori M."/>
            <person name="Furukawa K."/>
            <person name="Fujii T."/>
        </authorList>
    </citation>
    <scope>NUCLEOTIDE SEQUENCE [LARGE SCALE GENOMIC DNA]</scope>
</reference>
<dbReference type="GO" id="GO:0006298">
    <property type="term" value="P:mismatch repair"/>
    <property type="evidence" value="ECO:0007669"/>
    <property type="project" value="TreeGrafter"/>
</dbReference>
<dbReference type="PRINTS" id="PR00505">
    <property type="entry name" value="D12N6MTFRASE"/>
</dbReference>
<keyword evidence="5" id="KW-0949">S-adenosyl-L-methionine</keyword>
<protein>
    <recommendedName>
        <fullName evidence="2">site-specific DNA-methyltransferase (adenine-specific)</fullName>
        <ecNumber evidence="2">2.1.1.72</ecNumber>
    </recommendedName>
</protein>
<dbReference type="STRING" id="247490.KSU1_B0044"/>
<dbReference type="eggNOG" id="COG0338">
    <property type="taxonomic scope" value="Bacteria"/>
</dbReference>
<comment type="similarity">
    <text evidence="1">Belongs to the N(4)/N(6)-methyltransferase family.</text>
</comment>
<gene>
    <name evidence="7" type="ORF">KSU1_B0044</name>
</gene>
<dbReference type="Gene3D" id="3.40.50.150">
    <property type="entry name" value="Vaccinia Virus protein VP39"/>
    <property type="match status" value="1"/>
</dbReference>
<dbReference type="InterPro" id="IPR029063">
    <property type="entry name" value="SAM-dependent_MTases_sf"/>
</dbReference>
<evidence type="ECO:0000256" key="5">
    <source>
        <dbReference type="ARBA" id="ARBA00022691"/>
    </source>
</evidence>
<keyword evidence="3 7" id="KW-0489">Methyltransferase</keyword>
<dbReference type="GO" id="GO:0043565">
    <property type="term" value="F:sequence-specific DNA binding"/>
    <property type="evidence" value="ECO:0007669"/>
    <property type="project" value="TreeGrafter"/>
</dbReference>
<evidence type="ECO:0000256" key="6">
    <source>
        <dbReference type="ARBA" id="ARBA00047942"/>
    </source>
</evidence>